<dbReference type="InterPro" id="IPR018060">
    <property type="entry name" value="HTH_AraC"/>
</dbReference>
<dbReference type="STRING" id="1121421.SAMN02745123_02319"/>
<dbReference type="InterPro" id="IPR018062">
    <property type="entry name" value="HTH_AraC-typ_CS"/>
</dbReference>
<protein>
    <submittedName>
        <fullName evidence="5">AraC-type DNA-binding protein</fullName>
    </submittedName>
</protein>
<dbReference type="Pfam" id="PF12833">
    <property type="entry name" value="HTH_18"/>
    <property type="match status" value="1"/>
</dbReference>
<reference evidence="6" key="1">
    <citation type="submission" date="2016-11" db="EMBL/GenBank/DDBJ databases">
        <authorList>
            <person name="Varghese N."/>
            <person name="Submissions S."/>
        </authorList>
    </citation>
    <scope>NUCLEOTIDE SEQUENCE [LARGE SCALE GENOMIC DNA]</scope>
    <source>
        <strain evidence="6">DSM 10349</strain>
    </source>
</reference>
<dbReference type="RefSeq" id="WP_084082392.1">
    <property type="nucleotide sequence ID" value="NZ_FRAR01000017.1"/>
</dbReference>
<dbReference type="InterPro" id="IPR020449">
    <property type="entry name" value="Tscrpt_reg_AraC-type_HTH"/>
</dbReference>
<dbReference type="PANTHER" id="PTHR43280:SF28">
    <property type="entry name" value="HTH-TYPE TRANSCRIPTIONAL ACTIVATOR RHAS"/>
    <property type="match status" value="1"/>
</dbReference>
<dbReference type="PANTHER" id="PTHR43280">
    <property type="entry name" value="ARAC-FAMILY TRANSCRIPTIONAL REGULATOR"/>
    <property type="match status" value="1"/>
</dbReference>
<evidence type="ECO:0000256" key="1">
    <source>
        <dbReference type="ARBA" id="ARBA00023015"/>
    </source>
</evidence>
<dbReference type="GO" id="GO:0043565">
    <property type="term" value="F:sequence-specific DNA binding"/>
    <property type="evidence" value="ECO:0007669"/>
    <property type="project" value="InterPro"/>
</dbReference>
<dbReference type="Gene3D" id="2.60.120.10">
    <property type="entry name" value="Jelly Rolls"/>
    <property type="match status" value="1"/>
</dbReference>
<dbReference type="Proteomes" id="UP000183997">
    <property type="component" value="Unassembled WGS sequence"/>
</dbReference>
<evidence type="ECO:0000313" key="5">
    <source>
        <dbReference type="EMBL" id="SHK56879.1"/>
    </source>
</evidence>
<keyword evidence="2 5" id="KW-0238">DNA-binding</keyword>
<gene>
    <name evidence="5" type="ORF">SAMN02745123_02319</name>
</gene>
<dbReference type="SMART" id="SM00342">
    <property type="entry name" value="HTH_ARAC"/>
    <property type="match status" value="1"/>
</dbReference>
<proteinExistence type="predicted"/>
<dbReference type="EMBL" id="FRAR01000017">
    <property type="protein sequence ID" value="SHK56879.1"/>
    <property type="molecule type" value="Genomic_DNA"/>
</dbReference>
<dbReference type="SUPFAM" id="SSF46689">
    <property type="entry name" value="Homeodomain-like"/>
    <property type="match status" value="2"/>
</dbReference>
<evidence type="ECO:0000256" key="2">
    <source>
        <dbReference type="ARBA" id="ARBA00023125"/>
    </source>
</evidence>
<dbReference type="PROSITE" id="PS01124">
    <property type="entry name" value="HTH_ARAC_FAMILY_2"/>
    <property type="match status" value="1"/>
</dbReference>
<accession>A0A1M6TIZ2</accession>
<organism evidence="5 6">
    <name type="scientific">Desulforamulus aeronauticus DSM 10349</name>
    <dbReference type="NCBI Taxonomy" id="1121421"/>
    <lineage>
        <taxon>Bacteria</taxon>
        <taxon>Bacillati</taxon>
        <taxon>Bacillota</taxon>
        <taxon>Clostridia</taxon>
        <taxon>Eubacteriales</taxon>
        <taxon>Peptococcaceae</taxon>
        <taxon>Desulforamulus</taxon>
    </lineage>
</organism>
<feature type="domain" description="HTH araC/xylS-type" evidence="4">
    <location>
        <begin position="185"/>
        <end position="284"/>
    </location>
</feature>
<evidence type="ECO:0000313" key="6">
    <source>
        <dbReference type="Proteomes" id="UP000183997"/>
    </source>
</evidence>
<keyword evidence="3" id="KW-0804">Transcription</keyword>
<dbReference type="AlphaFoldDB" id="A0A1M6TIZ2"/>
<keyword evidence="6" id="KW-1185">Reference proteome</keyword>
<evidence type="ECO:0000256" key="3">
    <source>
        <dbReference type="ARBA" id="ARBA00023163"/>
    </source>
</evidence>
<dbReference type="Pfam" id="PF02311">
    <property type="entry name" value="AraC_binding"/>
    <property type="match status" value="1"/>
</dbReference>
<dbReference type="InterPro" id="IPR009057">
    <property type="entry name" value="Homeodomain-like_sf"/>
</dbReference>
<dbReference type="OrthoDB" id="1681793at2"/>
<dbReference type="PRINTS" id="PR00032">
    <property type="entry name" value="HTHARAC"/>
</dbReference>
<dbReference type="GO" id="GO:0003700">
    <property type="term" value="F:DNA-binding transcription factor activity"/>
    <property type="evidence" value="ECO:0007669"/>
    <property type="project" value="InterPro"/>
</dbReference>
<dbReference type="InterPro" id="IPR037923">
    <property type="entry name" value="HTH-like"/>
</dbReference>
<sequence length="290" mass="34018">MIIAGNGQMIYQDINSDFPIRMERKEYHEPGPILKKHWHEELMIFYIEKGSAIIHCNSQPIPVSAGDLVIINTNDIHYVENCCSHFVESYILIDFNFLLSHKDDLCQTKYITPLLQNRIRFQNKIKNDDELISQVLDLFSEYEQKRQGYELWIKAGFYRILVLLMRCYAIPVTEEIKNRQHHQLRSVLKYIDEHYDQKINLKGLAAMTNVSPHHFCRLFKSITGMPPVAYVNYLRINAAMKLLQQQHHLPISEVALAVGFNDSNYFSRLFRKYKNISPKDVAKELSITKV</sequence>
<dbReference type="InterPro" id="IPR003313">
    <property type="entry name" value="AraC-bd"/>
</dbReference>
<dbReference type="SUPFAM" id="SSF51215">
    <property type="entry name" value="Regulatory protein AraC"/>
    <property type="match status" value="1"/>
</dbReference>
<keyword evidence="1" id="KW-0805">Transcription regulation</keyword>
<dbReference type="InterPro" id="IPR014710">
    <property type="entry name" value="RmlC-like_jellyroll"/>
</dbReference>
<dbReference type="PROSITE" id="PS00041">
    <property type="entry name" value="HTH_ARAC_FAMILY_1"/>
    <property type="match status" value="1"/>
</dbReference>
<dbReference type="Gene3D" id="1.10.10.60">
    <property type="entry name" value="Homeodomain-like"/>
    <property type="match status" value="2"/>
</dbReference>
<evidence type="ECO:0000259" key="4">
    <source>
        <dbReference type="PROSITE" id="PS01124"/>
    </source>
</evidence>
<name>A0A1M6TIZ2_9FIRM</name>